<evidence type="ECO:0000313" key="1">
    <source>
        <dbReference type="EMBL" id="CAH1398858.1"/>
    </source>
</evidence>
<evidence type="ECO:0000313" key="2">
    <source>
        <dbReference type="Proteomes" id="UP001152798"/>
    </source>
</evidence>
<sequence length="71" mass="7834">MKCTERSSVLEDTAVSLAFHFLVSYRIPKSGPTITNTTLQPPFCFPADDWTITTDDCNQITVGPIVTTRAI</sequence>
<proteinExistence type="predicted"/>
<protein>
    <submittedName>
        <fullName evidence="1">Uncharacterized protein</fullName>
    </submittedName>
</protein>
<dbReference type="EMBL" id="OV725080">
    <property type="protein sequence ID" value="CAH1398858.1"/>
    <property type="molecule type" value="Genomic_DNA"/>
</dbReference>
<organism evidence="1 2">
    <name type="scientific">Nezara viridula</name>
    <name type="common">Southern green stink bug</name>
    <name type="synonym">Cimex viridulus</name>
    <dbReference type="NCBI Taxonomy" id="85310"/>
    <lineage>
        <taxon>Eukaryota</taxon>
        <taxon>Metazoa</taxon>
        <taxon>Ecdysozoa</taxon>
        <taxon>Arthropoda</taxon>
        <taxon>Hexapoda</taxon>
        <taxon>Insecta</taxon>
        <taxon>Pterygota</taxon>
        <taxon>Neoptera</taxon>
        <taxon>Paraneoptera</taxon>
        <taxon>Hemiptera</taxon>
        <taxon>Heteroptera</taxon>
        <taxon>Panheteroptera</taxon>
        <taxon>Pentatomomorpha</taxon>
        <taxon>Pentatomoidea</taxon>
        <taxon>Pentatomidae</taxon>
        <taxon>Pentatominae</taxon>
        <taxon>Nezara</taxon>
    </lineage>
</organism>
<dbReference type="AlphaFoldDB" id="A0A9P0MIQ3"/>
<name>A0A9P0MIQ3_NEZVI</name>
<accession>A0A9P0MIQ3</accession>
<keyword evidence="2" id="KW-1185">Reference proteome</keyword>
<gene>
    <name evidence="1" type="ORF">NEZAVI_LOCUS8429</name>
</gene>
<reference evidence="1" key="1">
    <citation type="submission" date="2022-01" db="EMBL/GenBank/DDBJ databases">
        <authorList>
            <person name="King R."/>
        </authorList>
    </citation>
    <scope>NUCLEOTIDE SEQUENCE</scope>
</reference>
<dbReference type="Proteomes" id="UP001152798">
    <property type="component" value="Chromosome 4"/>
</dbReference>